<keyword evidence="2" id="KW-1185">Reference proteome</keyword>
<sequence>MAKNLYFSKKIQMLDEKISSCINDISAIFGGLEDFDRHLSIICMDEIFTEELCDMLQKLVILLSQSPGIAELILPHLGEIQKQNNISLLETIAVDNVEKTCSSVNSLYDKISVMWERICYYLEKYSVSFVLENYVPLVSLHNHFNLCLLKNHVINLQHMFVPKLVWERYKDYRFHYFESYSCLCPVSGSCFGCCLRLCIQSLYEDEFLTYIGCFHPFIVTQSSIMEIYIDVINKKFHRLLNLLNECMGKKKDFTEEIISILHTSHLSHDKHAKTCFKCFMQNQIDSEMEAALYCVQSNYGTESVWKSVFVSSVIKVIEAILIFEDKINILFHKKETMYHAHMDELSVLLEGSKLILATDSPEQSPFSRPQSKKDLEKHVSLMEGEKIFFLWNWRRNIVEKGYLSYLQRSLQNDVESIVKVLIEKEKIILKHQQWRDLLISDKTIQFESEYVKTATLLQSTFSTVKTLEKYLPVLHTTCDSFLSFKSSFYHTLESYVINLVQHLKEIAGHTDDTCVIFYEYIAINNAIFLKDKLQDYCEILKGSVCESQNNICHSLSQLMDELIESAVLRHFKYVSCSILYDADSYNFVDSKPFFEGERVSYSIQMWNLYMEGLIHDMNFFLPQNCAQILYVKVLSSSLEHFLIRYSSATPSEFRTPQVMCDLYTLLLCSSELLWPACTSAFEYMGKKQEMAENAISSCIDKIHSSCCFLLTVLVVLSAPINEIFKIFKNGFPQPRLSVRTKYESVSPWLPWIRCEMFSEFYQRQIISNVSVWLSVKACTSWNLPNPSTVIHALTDHNCTLSILLMMQAACSTFSLDKDSHTISEASKVKLAYSLLQLLICYDNHVHLQDILLPVIEKTNGWQEFDSISVNKPLYERSWWYKGLIKTLRPYLVGVFEEIFPFWLDISKKCNDPTTIKSFNTLKSSLKNHVVCVCEKDPLNSMQDEFEPTDEIIGFVCLRKILESMHRNIILLPQTLKLFFLSLDLHISNYVPEIHSVHQSLPLQILLSCAIDFLRNEKFISGTMDSIRKIAILSTNALETLFCENDYIFIDENYTKLVTILLSSIHASFKDLRKELDKASDAVHIQDIRDEILEITVHKLLQLPRGNEIILFLHQVLKQNEKWIQKSLGVPGMLSSDMVNNPLSPSPLLNEYSENQEVENKEKNFASLKKAKQPSQVHVDAVYTSSQGASYNSEYQQETKYASSNLYVAGFEEPVLKLNLEVNDSIPASEFSFNPFTYFDKLGDSTFKQITLEPPLFHWEAILSHLPILGLTEINFCTILSHRWDIHDKEFLTPEESVHVEELKATYKIT</sequence>
<accession>A0AAV1ZSM0</accession>
<gene>
    <name evidence="1" type="ORF">LARSCL_LOCUS7351</name>
</gene>
<dbReference type="PANTHER" id="PTHR33960">
    <property type="entry name" value="SIMILAR TO KIAA0825 PROTEIN"/>
    <property type="match status" value="1"/>
</dbReference>
<name>A0AAV1ZSM0_9ARAC</name>
<dbReference type="EMBL" id="CAXIEN010000075">
    <property type="protein sequence ID" value="CAL1274221.1"/>
    <property type="molecule type" value="Genomic_DNA"/>
</dbReference>
<reference evidence="1 2" key="1">
    <citation type="submission" date="2024-04" db="EMBL/GenBank/DDBJ databases">
        <authorList>
            <person name="Rising A."/>
            <person name="Reimegard J."/>
            <person name="Sonavane S."/>
            <person name="Akerstrom W."/>
            <person name="Nylinder S."/>
            <person name="Hedman E."/>
            <person name="Kallberg Y."/>
        </authorList>
    </citation>
    <scope>NUCLEOTIDE SEQUENCE [LARGE SCALE GENOMIC DNA]</scope>
</reference>
<proteinExistence type="predicted"/>
<dbReference type="Pfam" id="PF14906">
    <property type="entry name" value="DUF4495"/>
    <property type="match status" value="1"/>
</dbReference>
<dbReference type="Proteomes" id="UP001497382">
    <property type="component" value="Unassembled WGS sequence"/>
</dbReference>
<dbReference type="InterPro" id="IPR027993">
    <property type="entry name" value="DUF4495"/>
</dbReference>
<evidence type="ECO:0000313" key="2">
    <source>
        <dbReference type="Proteomes" id="UP001497382"/>
    </source>
</evidence>
<organism evidence="1 2">
    <name type="scientific">Larinioides sclopetarius</name>
    <dbReference type="NCBI Taxonomy" id="280406"/>
    <lineage>
        <taxon>Eukaryota</taxon>
        <taxon>Metazoa</taxon>
        <taxon>Ecdysozoa</taxon>
        <taxon>Arthropoda</taxon>
        <taxon>Chelicerata</taxon>
        <taxon>Arachnida</taxon>
        <taxon>Araneae</taxon>
        <taxon>Araneomorphae</taxon>
        <taxon>Entelegynae</taxon>
        <taxon>Araneoidea</taxon>
        <taxon>Araneidae</taxon>
        <taxon>Larinioides</taxon>
    </lineage>
</organism>
<comment type="caution">
    <text evidence="1">The sequence shown here is derived from an EMBL/GenBank/DDBJ whole genome shotgun (WGS) entry which is preliminary data.</text>
</comment>
<dbReference type="PANTHER" id="PTHR33960:SF1">
    <property type="entry name" value="SIMILAR TO KIAA0825 PROTEIN"/>
    <property type="match status" value="1"/>
</dbReference>
<evidence type="ECO:0000313" key="1">
    <source>
        <dbReference type="EMBL" id="CAL1274221.1"/>
    </source>
</evidence>
<protein>
    <submittedName>
        <fullName evidence="1">Uncharacterized protein</fullName>
    </submittedName>
</protein>